<comment type="caution">
    <text evidence="2">The sequence shown here is derived from an EMBL/GenBank/DDBJ whole genome shotgun (WGS) entry which is preliminary data.</text>
</comment>
<gene>
    <name evidence="2" type="ORF">TCIL3000_0_19950</name>
</gene>
<protein>
    <submittedName>
        <fullName evidence="2">WGS project CAEQ00000000 data, annotated contig 805</fullName>
    </submittedName>
</protein>
<keyword evidence="1" id="KW-0472">Membrane</keyword>
<reference evidence="2 3" key="2">
    <citation type="journal article" date="2012" name="Proc. Natl. Acad. Sci. U.S.A.">
        <title>Antigenic diversity is generated by distinct evolutionary mechanisms in African trypanosome species.</title>
        <authorList>
            <person name="Jackson A.P."/>
            <person name="Berry A."/>
            <person name="Aslett M."/>
            <person name="Allison H.C."/>
            <person name="Burton P."/>
            <person name="Vavrova-Anderson J."/>
            <person name="Brown R."/>
            <person name="Browne H."/>
            <person name="Corton N."/>
            <person name="Hauser H."/>
            <person name="Gamble J."/>
            <person name="Gilderthorp R."/>
            <person name="Marcello L."/>
            <person name="McQuillan J."/>
            <person name="Otto T.D."/>
            <person name="Quail M.A."/>
            <person name="Sanders M.J."/>
            <person name="van Tonder A."/>
            <person name="Ginger M.L."/>
            <person name="Field M.C."/>
            <person name="Barry J.D."/>
            <person name="Hertz-Fowler C."/>
            <person name="Berriman M."/>
        </authorList>
    </citation>
    <scope>NUCLEOTIDE SEQUENCE [LARGE SCALE GENOMIC DNA]</scope>
    <source>
        <strain evidence="2 3">IL3000</strain>
    </source>
</reference>
<accession>F9WIK0</accession>
<sequence length="163" mass="18997">MIFLQYFLSLCVPVYVGGASIQMVSLLFCFCKTTGGGNEKMEHSVFLHLYSRLGCFVFICLREQHNTPTFDVFIFIYTYYPLTHVVRLFPSLNPLSVWSLRFPSLQILKRYRQKLRFSSRLFSWTVHRFVIVLALPCALGTLLIRYHFPPFTPPLVCRDVPST</sequence>
<keyword evidence="3" id="KW-1185">Reference proteome</keyword>
<proteinExistence type="predicted"/>
<evidence type="ECO:0000313" key="2">
    <source>
        <dbReference type="EMBL" id="CCD17148.1"/>
    </source>
</evidence>
<feature type="transmembrane region" description="Helical" evidence="1">
    <location>
        <begin position="6"/>
        <end position="31"/>
    </location>
</feature>
<evidence type="ECO:0000313" key="3">
    <source>
        <dbReference type="Proteomes" id="UP000000702"/>
    </source>
</evidence>
<name>F9WIK0_TRYCI</name>
<dbReference type="Proteomes" id="UP000000702">
    <property type="component" value="Unassembled WGS sequence"/>
</dbReference>
<keyword evidence="1" id="KW-0812">Transmembrane</keyword>
<feature type="transmembrane region" description="Helical" evidence="1">
    <location>
        <begin position="121"/>
        <end position="144"/>
    </location>
</feature>
<reference evidence="3" key="1">
    <citation type="submission" date="2011-07" db="EMBL/GenBank/DDBJ databases">
        <title>Divergent evolution of antigenic variation in African trypanosomes.</title>
        <authorList>
            <person name="Jackson A.P."/>
            <person name="Berry A."/>
            <person name="Allison H.C."/>
            <person name="Burton P."/>
            <person name="Anderson J."/>
            <person name="Aslett M."/>
            <person name="Brown R."/>
            <person name="Corton N."/>
            <person name="Harris D."/>
            <person name="Hauser H."/>
            <person name="Gamble J."/>
            <person name="Gilderthorp R."/>
            <person name="McQuillan J."/>
            <person name="Quail M.A."/>
            <person name="Sanders M."/>
            <person name="Van Tonder A."/>
            <person name="Ginger M.L."/>
            <person name="Donelson J.E."/>
            <person name="Field M.C."/>
            <person name="Barry J.D."/>
            <person name="Berriman M."/>
            <person name="Hertz-Fowler C."/>
        </authorList>
    </citation>
    <scope>NUCLEOTIDE SEQUENCE [LARGE SCALE GENOMIC DNA]</scope>
    <source>
        <strain evidence="3">IL3000</strain>
    </source>
</reference>
<dbReference type="EMBL" id="CAEQ01002608">
    <property type="protein sequence ID" value="CCD17148.1"/>
    <property type="molecule type" value="Genomic_DNA"/>
</dbReference>
<evidence type="ECO:0000256" key="1">
    <source>
        <dbReference type="SAM" id="Phobius"/>
    </source>
</evidence>
<feature type="transmembrane region" description="Helical" evidence="1">
    <location>
        <begin position="43"/>
        <end position="59"/>
    </location>
</feature>
<keyword evidence="1" id="KW-1133">Transmembrane helix</keyword>
<dbReference type="VEuPathDB" id="TriTrypDB:TcIL3000_0_19950"/>
<dbReference type="AlphaFoldDB" id="F9WIK0"/>
<organism evidence="2 3">
    <name type="scientific">Trypanosoma congolense (strain IL3000)</name>
    <dbReference type="NCBI Taxonomy" id="1068625"/>
    <lineage>
        <taxon>Eukaryota</taxon>
        <taxon>Discoba</taxon>
        <taxon>Euglenozoa</taxon>
        <taxon>Kinetoplastea</taxon>
        <taxon>Metakinetoplastina</taxon>
        <taxon>Trypanosomatida</taxon>
        <taxon>Trypanosomatidae</taxon>
        <taxon>Trypanosoma</taxon>
        <taxon>Nannomonas</taxon>
    </lineage>
</organism>